<reference evidence="2" key="1">
    <citation type="submission" date="2018-01" db="EMBL/GenBank/DDBJ databases">
        <title>Comparative genomics of Mycobacterium mucogenicum and Mycobacterium neoaurum clade members emphasizing tRNA and non-coding RNA.</title>
        <authorList>
            <person name="Behra P.R.K."/>
            <person name="Pettersson B.M.F."/>
            <person name="Das S."/>
            <person name="Dasgupta S."/>
            <person name="Kirsebom L.A."/>
        </authorList>
    </citation>
    <scope>NUCLEOTIDE SEQUENCE</scope>
    <source>
        <strain evidence="2">DSM 44124</strain>
    </source>
</reference>
<evidence type="ECO:0000313" key="1">
    <source>
        <dbReference type="EMBL" id="QPG72130.1"/>
    </source>
</evidence>
<accession>A0A8H2J9Q2</accession>
<keyword evidence="3" id="KW-1185">Reference proteome</keyword>
<dbReference type="AlphaFoldDB" id="A0A8H2J9Q2"/>
<reference evidence="1 3" key="3">
    <citation type="journal article" date="2019" name="Sci. Rep.">
        <title>Insight into the biology of Mycobacterium mucogenicum and Mycobacterium neoaurum clade members.</title>
        <authorList>
            <person name="Behra P.R.K."/>
            <person name="Pettersson B.M.F."/>
            <person name="Ramesh M."/>
            <person name="Dasgupta S."/>
            <person name="Kirsebom L.A."/>
        </authorList>
    </citation>
    <scope>NUCLEOTIDE SEQUENCE [LARGE SCALE GENOMIC DNA]</scope>
    <source>
        <strain evidence="1 3">DSM 44124</strain>
    </source>
</reference>
<sequence length="254" mass="27359">MPAPVVFNAPLVNPAPNGLYGATSWADEGEPYRWLTAGVQVRPHNYGGEKAFGVWSGSWCGAPADPNDKKRGTRPVMDPDAFDPITAWAEDDCDLTAPSRAEVIERAQQNLRLLEQNAVETEFAARMLTDAGTAHTAANIVDAVSQLENMLARTNTIGLIHASPGWAAIAAQAMLLVRSGSSLKTPLGHTWVFGGGYIDALGTRLVATSPTFGWRGEATVRSTEYFEWNRFFAVAERNVVVGYEKAVGAVQITP</sequence>
<dbReference type="GeneID" id="76723829"/>
<dbReference type="KEGG" id="mmuc:C1S78_002880"/>
<proteinExistence type="predicted"/>
<reference evidence="1 3" key="2">
    <citation type="journal article" date="2019" name="BMC Evol. Biol.">
        <title>Comparative genomics of Mycobacterium mucogenicum and Mycobacterium neoaurum clade members emphasizing tRNA and non-coding RNA.</title>
        <authorList>
            <person name="Behra P.R.K."/>
            <person name="Pettersson B.M.F."/>
            <person name="Das S."/>
            <person name="Dasgupta S."/>
            <person name="Kirsebom L.A."/>
        </authorList>
    </citation>
    <scope>NUCLEOTIDE SEQUENCE [LARGE SCALE GENOMIC DNA]</scope>
    <source>
        <strain evidence="1 3">DSM 44124</strain>
    </source>
</reference>
<evidence type="ECO:0000313" key="3">
    <source>
        <dbReference type="Proteomes" id="UP000309231"/>
    </source>
</evidence>
<name>A0A8H2J9Q2_MYCMU</name>
<dbReference type="EMBL" id="CP062008">
    <property type="protein sequence ID" value="QPG72130.1"/>
    <property type="molecule type" value="Genomic_DNA"/>
</dbReference>
<gene>
    <name evidence="1" type="ORF">C1S78_002880</name>
    <name evidence="2" type="ORF">C1S78_02885</name>
</gene>
<dbReference type="Proteomes" id="UP000309231">
    <property type="component" value="Chromosome"/>
</dbReference>
<organism evidence="2">
    <name type="scientific">Mycolicibacterium mucogenicum DSM 44124</name>
    <dbReference type="NCBI Taxonomy" id="1226753"/>
    <lineage>
        <taxon>Bacteria</taxon>
        <taxon>Bacillati</taxon>
        <taxon>Actinomycetota</taxon>
        <taxon>Actinomycetes</taxon>
        <taxon>Mycobacteriales</taxon>
        <taxon>Mycobacteriaceae</taxon>
        <taxon>Mycolicibacterium</taxon>
    </lineage>
</organism>
<dbReference type="EMBL" id="POTL01000001">
    <property type="protein sequence ID" value="TLH51440.1"/>
    <property type="molecule type" value="Genomic_DNA"/>
</dbReference>
<evidence type="ECO:0000313" key="2">
    <source>
        <dbReference type="EMBL" id="TLH51440.1"/>
    </source>
</evidence>
<dbReference type="RefSeq" id="WP_053854594.1">
    <property type="nucleotide sequence ID" value="NZ_ANBS01000001.1"/>
</dbReference>
<protein>
    <submittedName>
        <fullName evidence="2">Uncharacterized protein</fullName>
    </submittedName>
</protein>